<name>A0A835LUP7_9MAGN</name>
<dbReference type="OrthoDB" id="1739800at2759"/>
<reference evidence="1 2" key="1">
    <citation type="submission" date="2020-10" db="EMBL/GenBank/DDBJ databases">
        <title>The Coptis chinensis genome and diversification of protoberbering-type alkaloids.</title>
        <authorList>
            <person name="Wang B."/>
            <person name="Shu S."/>
            <person name="Song C."/>
            <person name="Liu Y."/>
        </authorList>
    </citation>
    <scope>NUCLEOTIDE SEQUENCE [LARGE SCALE GENOMIC DNA]</scope>
    <source>
        <strain evidence="1">HL-2020</strain>
        <tissue evidence="1">Leaf</tissue>
    </source>
</reference>
<organism evidence="1 2">
    <name type="scientific">Coptis chinensis</name>
    <dbReference type="NCBI Taxonomy" id="261450"/>
    <lineage>
        <taxon>Eukaryota</taxon>
        <taxon>Viridiplantae</taxon>
        <taxon>Streptophyta</taxon>
        <taxon>Embryophyta</taxon>
        <taxon>Tracheophyta</taxon>
        <taxon>Spermatophyta</taxon>
        <taxon>Magnoliopsida</taxon>
        <taxon>Ranunculales</taxon>
        <taxon>Ranunculaceae</taxon>
        <taxon>Coptidoideae</taxon>
        <taxon>Coptis</taxon>
    </lineage>
</organism>
<keyword evidence="2" id="KW-1185">Reference proteome</keyword>
<dbReference type="Proteomes" id="UP000631114">
    <property type="component" value="Unassembled WGS sequence"/>
</dbReference>
<accession>A0A835LUP7</accession>
<proteinExistence type="predicted"/>
<protein>
    <submittedName>
        <fullName evidence="1">Uncharacterized protein</fullName>
    </submittedName>
</protein>
<dbReference type="AlphaFoldDB" id="A0A835LUP7"/>
<comment type="caution">
    <text evidence="1">The sequence shown here is derived from an EMBL/GenBank/DDBJ whole genome shotgun (WGS) entry which is preliminary data.</text>
</comment>
<sequence>MKHTEAMMDVIDLMEEVEMEDIMPKSVRDIDCGDSENPLAVVEYVEDIYSFYKSSKLAKDPANPPFQTDIFMATCTMKNGSFVLEEVREKMIFGKDGNGRVLGLGSGVSKTTFMAGSPYKRKVEEVEKSKLELQSQMDDLKHEVIEGKRVQMEM</sequence>
<evidence type="ECO:0000313" key="1">
    <source>
        <dbReference type="EMBL" id="KAF9600176.1"/>
    </source>
</evidence>
<gene>
    <name evidence="1" type="ORF">IFM89_005000</name>
</gene>
<dbReference type="EMBL" id="JADFTS010000006">
    <property type="protein sequence ID" value="KAF9600176.1"/>
    <property type="molecule type" value="Genomic_DNA"/>
</dbReference>
<evidence type="ECO:0000313" key="2">
    <source>
        <dbReference type="Proteomes" id="UP000631114"/>
    </source>
</evidence>